<gene>
    <name evidence="2" type="ORF">D910_11847</name>
    <name evidence="1" type="ORF">YQE_09417</name>
</gene>
<name>N6U630_DENPD</name>
<proteinExistence type="predicted"/>
<dbReference type="EMBL" id="KB632394">
    <property type="protein sequence ID" value="ERL94570.1"/>
    <property type="molecule type" value="Genomic_DNA"/>
</dbReference>
<evidence type="ECO:0008006" key="4">
    <source>
        <dbReference type="Google" id="ProtNLM"/>
    </source>
</evidence>
<reference evidence="1 3" key="1">
    <citation type="journal article" date="2013" name="Genome Biol.">
        <title>Draft genome of the mountain pine beetle, Dendroctonus ponderosae Hopkins, a major forest pest.</title>
        <authorList>
            <person name="Keeling C.I."/>
            <person name="Yuen M.M."/>
            <person name="Liao N.Y."/>
            <person name="Docking T.R."/>
            <person name="Chan S.K."/>
            <person name="Taylor G.A."/>
            <person name="Palmquist D.L."/>
            <person name="Jackman S.D."/>
            <person name="Nguyen A."/>
            <person name="Li M."/>
            <person name="Henderson H."/>
            <person name="Janes J.K."/>
            <person name="Zhao Y."/>
            <person name="Pandoh P."/>
            <person name="Moore R."/>
            <person name="Sperling F.A."/>
            <person name="Huber D.P."/>
            <person name="Birol I."/>
            <person name="Jones S.J."/>
            <person name="Bohlmann J."/>
        </authorList>
    </citation>
    <scope>NUCLEOTIDE SEQUENCE</scope>
</reference>
<evidence type="ECO:0000313" key="3">
    <source>
        <dbReference type="Proteomes" id="UP000030742"/>
    </source>
</evidence>
<organism evidence="1">
    <name type="scientific">Dendroctonus ponderosae</name>
    <name type="common">Mountain pine beetle</name>
    <dbReference type="NCBI Taxonomy" id="77166"/>
    <lineage>
        <taxon>Eukaryota</taxon>
        <taxon>Metazoa</taxon>
        <taxon>Ecdysozoa</taxon>
        <taxon>Arthropoda</taxon>
        <taxon>Hexapoda</taxon>
        <taxon>Insecta</taxon>
        <taxon>Pterygota</taxon>
        <taxon>Neoptera</taxon>
        <taxon>Endopterygota</taxon>
        <taxon>Coleoptera</taxon>
        <taxon>Polyphaga</taxon>
        <taxon>Cucujiformia</taxon>
        <taxon>Curculionidae</taxon>
        <taxon>Scolytinae</taxon>
        <taxon>Dendroctonus</taxon>
    </lineage>
</organism>
<evidence type="ECO:0000313" key="1">
    <source>
        <dbReference type="EMBL" id="ENN74027.1"/>
    </source>
</evidence>
<dbReference type="InterPro" id="IPR036397">
    <property type="entry name" value="RNaseH_sf"/>
</dbReference>
<dbReference type="EMBL" id="KB741084">
    <property type="protein sequence ID" value="ENN74027.1"/>
    <property type="molecule type" value="Genomic_DNA"/>
</dbReference>
<dbReference type="Gene3D" id="3.30.420.10">
    <property type="entry name" value="Ribonuclease H-like superfamily/Ribonuclease H"/>
    <property type="match status" value="1"/>
</dbReference>
<dbReference type="AlphaFoldDB" id="N6U630"/>
<dbReference type="GO" id="GO:0003676">
    <property type="term" value="F:nucleic acid binding"/>
    <property type="evidence" value="ECO:0007669"/>
    <property type="project" value="InterPro"/>
</dbReference>
<dbReference type="HOGENOM" id="CLU_033666_0_6_1"/>
<feature type="non-terminal residue" evidence="1">
    <location>
        <position position="1"/>
    </location>
</feature>
<evidence type="ECO:0000313" key="2">
    <source>
        <dbReference type="EMBL" id="ERL94570.1"/>
    </source>
</evidence>
<sequence length="262" mass="30765">MLIAKDLIVGNYQSYQQLKLHLLNGALCLRAYNLNRPHNLTKYESDNLVNEGRSQRRVASLLPVRQSAISRTVKCFNEIGSYCGAKRQGRKKSVDARDERYLMQVALKNDWKNETRVSLNSPYGRERVWRRQREMFAACNISPKMPFFGESVMFWGGKFNGRTDLVHIRKRSMNSLGKHFRRTSDVIGSIYRNTFLFMRDNVRPQVAREIFNYVRSVNIPTMDWPPRSPDMNPMQHLWDALKRSVRQHIPASMNLRELEQIE</sequence>
<accession>N6U630</accession>
<protein>
    <recommendedName>
        <fullName evidence="4">Tc1-like transposase DDE domain-containing protein</fullName>
    </recommendedName>
</protein>
<dbReference type="OMA" id="DERYLMQ"/>
<dbReference type="Proteomes" id="UP000030742">
    <property type="component" value="Unassembled WGS sequence"/>
</dbReference>
<dbReference type="STRING" id="77166.N6U630"/>